<organism evidence="2 3">
    <name type="scientific">Sorangium cellulosum</name>
    <name type="common">Polyangium cellulosum</name>
    <dbReference type="NCBI Taxonomy" id="56"/>
    <lineage>
        <taxon>Bacteria</taxon>
        <taxon>Pseudomonadati</taxon>
        <taxon>Myxococcota</taxon>
        <taxon>Polyangia</taxon>
        <taxon>Polyangiales</taxon>
        <taxon>Polyangiaceae</taxon>
        <taxon>Sorangium</taxon>
    </lineage>
</organism>
<evidence type="ECO:0008006" key="4">
    <source>
        <dbReference type="Google" id="ProtNLM"/>
    </source>
</evidence>
<evidence type="ECO:0000313" key="3">
    <source>
        <dbReference type="Proteomes" id="UP000075502"/>
    </source>
</evidence>
<evidence type="ECO:0000313" key="2">
    <source>
        <dbReference type="EMBL" id="KYG08428.1"/>
    </source>
</evidence>
<dbReference type="Gene3D" id="3.90.1150.30">
    <property type="match status" value="1"/>
</dbReference>
<sequence>MVSSDELRKLALSLPEAEEQDHFGKPSFRVRGKIFATHWVAQEQAVLKLSLEEQDSLVQAQPDVFSVTPWGHQGWTRVELRRVDPALLEELLVGAWRRVAPKRVAAQRDAGRSAEPAAPPGAPSRPRRRQRATWRGPASALGRATMPMPEGAVFFFRQGRKNQTRS</sequence>
<name>A0A150TVB2_SORCE</name>
<gene>
    <name evidence="2" type="ORF">BE21_23770</name>
</gene>
<dbReference type="Proteomes" id="UP000075502">
    <property type="component" value="Unassembled WGS sequence"/>
</dbReference>
<comment type="caution">
    <text evidence="2">The sequence shown here is derived from an EMBL/GenBank/DDBJ whole genome shotgun (WGS) entry which is preliminary data.</text>
</comment>
<feature type="region of interest" description="Disordered" evidence="1">
    <location>
        <begin position="104"/>
        <end position="146"/>
    </location>
</feature>
<dbReference type="InterPro" id="IPR058532">
    <property type="entry name" value="YjbR/MT2646/Rv2570-like"/>
</dbReference>
<reference evidence="2 3" key="1">
    <citation type="submission" date="2014-02" db="EMBL/GenBank/DDBJ databases">
        <title>The small core and large imbalanced accessory genome model reveals a collaborative survival strategy of Sorangium cellulosum strains in nature.</title>
        <authorList>
            <person name="Han K."/>
            <person name="Peng R."/>
            <person name="Blom J."/>
            <person name="Li Y.-Z."/>
        </authorList>
    </citation>
    <scope>NUCLEOTIDE SEQUENCE [LARGE SCALE GENOMIC DNA]</scope>
    <source>
        <strain evidence="2 3">So0007-03</strain>
    </source>
</reference>
<dbReference type="SUPFAM" id="SSF142906">
    <property type="entry name" value="YjbR-like"/>
    <property type="match status" value="1"/>
</dbReference>
<dbReference type="EMBL" id="JEME01000992">
    <property type="protein sequence ID" value="KYG08428.1"/>
    <property type="molecule type" value="Genomic_DNA"/>
</dbReference>
<dbReference type="Pfam" id="PF04237">
    <property type="entry name" value="YjbR"/>
    <property type="match status" value="1"/>
</dbReference>
<dbReference type="InterPro" id="IPR038056">
    <property type="entry name" value="YjbR-like_sf"/>
</dbReference>
<accession>A0A150TVB2</accession>
<proteinExistence type="predicted"/>
<evidence type="ECO:0000256" key="1">
    <source>
        <dbReference type="SAM" id="MobiDB-lite"/>
    </source>
</evidence>
<protein>
    <recommendedName>
        <fullName evidence="4">MmcQ/YjbR family DNA-binding protein</fullName>
    </recommendedName>
</protein>
<dbReference type="AlphaFoldDB" id="A0A150TVB2"/>